<feature type="compositionally biased region" description="Low complexity" evidence="1">
    <location>
        <begin position="171"/>
        <end position="192"/>
    </location>
</feature>
<accession>A0A813QDJ4</accession>
<gene>
    <name evidence="3" type="ORF">EDS130_LOCUS10692</name>
    <name evidence="2" type="ORF">XAT740_LOCUS1165</name>
</gene>
<dbReference type="PROSITE" id="PS50896">
    <property type="entry name" value="LISH"/>
    <property type="match status" value="1"/>
</dbReference>
<comment type="caution">
    <text evidence="2">The sequence shown here is derived from an EMBL/GenBank/DDBJ whole genome shotgun (WGS) entry which is preliminary data.</text>
</comment>
<dbReference type="Proteomes" id="UP000663852">
    <property type="component" value="Unassembled WGS sequence"/>
</dbReference>
<name>A0A813QDJ4_ADIRI</name>
<organism evidence="2 4">
    <name type="scientific">Adineta ricciae</name>
    <name type="common">Rotifer</name>
    <dbReference type="NCBI Taxonomy" id="249248"/>
    <lineage>
        <taxon>Eukaryota</taxon>
        <taxon>Metazoa</taxon>
        <taxon>Spiralia</taxon>
        <taxon>Gnathifera</taxon>
        <taxon>Rotifera</taxon>
        <taxon>Eurotatoria</taxon>
        <taxon>Bdelloidea</taxon>
        <taxon>Adinetida</taxon>
        <taxon>Adinetidae</taxon>
        <taxon>Adineta</taxon>
    </lineage>
</organism>
<dbReference type="Proteomes" id="UP000663828">
    <property type="component" value="Unassembled WGS sequence"/>
</dbReference>
<evidence type="ECO:0000313" key="4">
    <source>
        <dbReference type="Proteomes" id="UP000663828"/>
    </source>
</evidence>
<dbReference type="OrthoDB" id="191529at2759"/>
<sequence length="295" mass="32841">MAEATLNYQNIRTMHAAREADDLRIENRKRNLIILVLQWLAEEGYIESARELEQETHLDVSKYDVCDNIGLDTILQEYESYFYVKFNRYPKLTKKIAPAAAFTSKLSAKLANAQSTTRRSNVPSLPRVLSNGNEGTAAGNGSSQRSPTVGDVIRKLSNTRKLNRTNSEKLPSSTSMSSSGSQSQSGIPSIQHSVSSVEEMALSFMKVSSVKTTSSSNDQQQCANKRKYPTAIIDCRSMLNDNLRGPIENPPDPSDRLLKPLGGYAGYNAEWRELAEVVSRIFYVEGSHHHSSYQV</sequence>
<reference evidence="2" key="1">
    <citation type="submission" date="2021-02" db="EMBL/GenBank/DDBJ databases">
        <authorList>
            <person name="Nowell W R."/>
        </authorList>
    </citation>
    <scope>NUCLEOTIDE SEQUENCE</scope>
</reference>
<feature type="compositionally biased region" description="Polar residues" evidence="1">
    <location>
        <begin position="112"/>
        <end position="123"/>
    </location>
</feature>
<proteinExistence type="predicted"/>
<evidence type="ECO:0000313" key="2">
    <source>
        <dbReference type="EMBL" id="CAF0765447.1"/>
    </source>
</evidence>
<dbReference type="AlphaFoldDB" id="A0A813QDJ4"/>
<dbReference type="EMBL" id="CAJNOR010000034">
    <property type="protein sequence ID" value="CAF0765447.1"/>
    <property type="molecule type" value="Genomic_DNA"/>
</dbReference>
<keyword evidence="4" id="KW-1185">Reference proteome</keyword>
<evidence type="ECO:0000313" key="3">
    <source>
        <dbReference type="EMBL" id="CAF0919502.1"/>
    </source>
</evidence>
<dbReference type="EMBL" id="CAJNOJ010000037">
    <property type="protein sequence ID" value="CAF0919502.1"/>
    <property type="molecule type" value="Genomic_DNA"/>
</dbReference>
<feature type="compositionally biased region" description="Polar residues" evidence="1">
    <location>
        <begin position="130"/>
        <end position="147"/>
    </location>
</feature>
<feature type="region of interest" description="Disordered" evidence="1">
    <location>
        <begin position="112"/>
        <end position="192"/>
    </location>
</feature>
<evidence type="ECO:0000256" key="1">
    <source>
        <dbReference type="SAM" id="MobiDB-lite"/>
    </source>
</evidence>
<dbReference type="InterPro" id="IPR006594">
    <property type="entry name" value="LisH"/>
</dbReference>
<dbReference type="SMART" id="SM00667">
    <property type="entry name" value="LisH"/>
    <property type="match status" value="1"/>
</dbReference>
<protein>
    <recommendedName>
        <fullName evidence="5">LisH domain-containing protein</fullName>
    </recommendedName>
</protein>
<evidence type="ECO:0008006" key="5">
    <source>
        <dbReference type="Google" id="ProtNLM"/>
    </source>
</evidence>